<dbReference type="GO" id="GO:0016747">
    <property type="term" value="F:acyltransferase activity, transferring groups other than amino-acyl groups"/>
    <property type="evidence" value="ECO:0007669"/>
    <property type="project" value="InterPro"/>
</dbReference>
<keyword evidence="1" id="KW-0808">Transferase</keyword>
<dbReference type="CDD" id="cd04301">
    <property type="entry name" value="NAT_SF"/>
    <property type="match status" value="1"/>
</dbReference>
<dbReference type="PROSITE" id="PS51186">
    <property type="entry name" value="GNAT"/>
    <property type="match status" value="1"/>
</dbReference>
<gene>
    <name evidence="4" type="ORF">CFF01_05370</name>
</gene>
<dbReference type="PANTHER" id="PTHR43877">
    <property type="entry name" value="AMINOALKYLPHOSPHONATE N-ACETYLTRANSFERASE-RELATED-RELATED"/>
    <property type="match status" value="1"/>
</dbReference>
<proteinExistence type="predicted"/>
<reference evidence="4 5" key="1">
    <citation type="submission" date="2017-06" db="EMBL/GenBank/DDBJ databases">
        <title>Complete genome sequence of Shewanella marisflavi EP1 associated with anaerobic 2,4-dinitrotoluene reduction and salt tolerance.</title>
        <authorList>
            <person name="Huang J."/>
        </authorList>
    </citation>
    <scope>NUCLEOTIDE SEQUENCE [LARGE SCALE GENOMIC DNA]</scope>
    <source>
        <strain evidence="4 5">EP1</strain>
    </source>
</reference>
<dbReference type="RefSeq" id="WP_088904109.1">
    <property type="nucleotide sequence ID" value="NZ_CP022272.1"/>
</dbReference>
<dbReference type="KEGG" id="smav:CFF01_05370"/>
<dbReference type="Gene3D" id="3.40.630.30">
    <property type="match status" value="1"/>
</dbReference>
<keyword evidence="2" id="KW-0012">Acyltransferase</keyword>
<dbReference type="EMBL" id="CP022272">
    <property type="protein sequence ID" value="ASJ96053.1"/>
    <property type="molecule type" value="Genomic_DNA"/>
</dbReference>
<protein>
    <submittedName>
        <fullName evidence="4">GNAT family N-acetyltransferase</fullName>
    </submittedName>
</protein>
<feature type="domain" description="N-acetyltransferase" evidence="3">
    <location>
        <begin position="3"/>
        <end position="150"/>
    </location>
</feature>
<organism evidence="4 5">
    <name type="scientific">Shewanella marisflavi</name>
    <dbReference type="NCBI Taxonomy" id="260364"/>
    <lineage>
        <taxon>Bacteria</taxon>
        <taxon>Pseudomonadati</taxon>
        <taxon>Pseudomonadota</taxon>
        <taxon>Gammaproteobacteria</taxon>
        <taxon>Alteromonadales</taxon>
        <taxon>Shewanellaceae</taxon>
        <taxon>Shewanella</taxon>
    </lineage>
</organism>
<evidence type="ECO:0000313" key="4">
    <source>
        <dbReference type="EMBL" id="ASJ96053.1"/>
    </source>
</evidence>
<evidence type="ECO:0000256" key="2">
    <source>
        <dbReference type="ARBA" id="ARBA00023315"/>
    </source>
</evidence>
<evidence type="ECO:0000259" key="3">
    <source>
        <dbReference type="PROSITE" id="PS51186"/>
    </source>
</evidence>
<evidence type="ECO:0000256" key="1">
    <source>
        <dbReference type="ARBA" id="ARBA00022679"/>
    </source>
</evidence>
<dbReference type="InterPro" id="IPR016181">
    <property type="entry name" value="Acyl_CoA_acyltransferase"/>
</dbReference>
<dbReference type="SUPFAM" id="SSF55729">
    <property type="entry name" value="Acyl-CoA N-acyltransferases (Nat)"/>
    <property type="match status" value="1"/>
</dbReference>
<dbReference type="PANTHER" id="PTHR43877:SF1">
    <property type="entry name" value="ACETYLTRANSFERASE"/>
    <property type="match status" value="1"/>
</dbReference>
<dbReference type="InterPro" id="IPR050832">
    <property type="entry name" value="Bact_Acetyltransf"/>
</dbReference>
<dbReference type="AlphaFoldDB" id="A0AAC9XMW8"/>
<name>A0AAC9XMW8_9GAMM</name>
<sequence>MQIRIRNEVPADIAAIYALTEAAFLDAPHTDHTEQYIVNALREAGALAISLVAECEGRLVGHLALSLVTISDNSPHWYGLGPISVLPEMQGKGIGSQLMQAGIEALKKAKANGCVLLGEPKFYQRFGFAPTTGLVLPGVPEAYFLALKLAGEQPVGEVSYHAAFQVKGE</sequence>
<accession>A0AAC9XMW8</accession>
<evidence type="ECO:0000313" key="5">
    <source>
        <dbReference type="Proteomes" id="UP000198233"/>
    </source>
</evidence>
<dbReference type="Proteomes" id="UP000198233">
    <property type="component" value="Chromosome"/>
</dbReference>
<dbReference type="InterPro" id="IPR000182">
    <property type="entry name" value="GNAT_dom"/>
</dbReference>
<dbReference type="Pfam" id="PF13527">
    <property type="entry name" value="Acetyltransf_9"/>
    <property type="match status" value="1"/>
</dbReference>